<name>A0AAW2ILX7_SESRA</name>
<comment type="caution">
    <text evidence="3">The sequence shown here is derived from an EMBL/GenBank/DDBJ whole genome shotgun (WGS) entry which is preliminary data.</text>
</comment>
<gene>
    <name evidence="3" type="ORF">Sradi_7244700</name>
</gene>
<dbReference type="InterPro" id="IPR025558">
    <property type="entry name" value="DUF4283"/>
</dbReference>
<feature type="domain" description="DUF4283" evidence="2">
    <location>
        <begin position="249"/>
        <end position="295"/>
    </location>
</feature>
<evidence type="ECO:0000259" key="2">
    <source>
        <dbReference type="Pfam" id="PF14111"/>
    </source>
</evidence>
<reference evidence="3" key="2">
    <citation type="journal article" date="2024" name="Plant">
        <title>Genomic evolution and insights into agronomic trait innovations of Sesamum species.</title>
        <authorList>
            <person name="Miao H."/>
            <person name="Wang L."/>
            <person name="Qu L."/>
            <person name="Liu H."/>
            <person name="Sun Y."/>
            <person name="Le M."/>
            <person name="Wang Q."/>
            <person name="Wei S."/>
            <person name="Zheng Y."/>
            <person name="Lin W."/>
            <person name="Duan Y."/>
            <person name="Cao H."/>
            <person name="Xiong S."/>
            <person name="Wang X."/>
            <person name="Wei L."/>
            <person name="Li C."/>
            <person name="Ma Q."/>
            <person name="Ju M."/>
            <person name="Zhao R."/>
            <person name="Li G."/>
            <person name="Mu C."/>
            <person name="Tian Q."/>
            <person name="Mei H."/>
            <person name="Zhang T."/>
            <person name="Gao T."/>
            <person name="Zhang H."/>
        </authorList>
    </citation>
    <scope>NUCLEOTIDE SEQUENCE</scope>
    <source>
        <strain evidence="3">G02</strain>
    </source>
</reference>
<dbReference type="PANTHER" id="PTHR31286:SF180">
    <property type="entry name" value="OS10G0362600 PROTEIN"/>
    <property type="match status" value="1"/>
</dbReference>
<feature type="region of interest" description="Disordered" evidence="1">
    <location>
        <begin position="484"/>
        <end position="506"/>
    </location>
</feature>
<dbReference type="AlphaFoldDB" id="A0AAW2ILX7"/>
<protein>
    <recommendedName>
        <fullName evidence="2">DUF4283 domain-containing protein</fullName>
    </recommendedName>
</protein>
<evidence type="ECO:0000313" key="3">
    <source>
        <dbReference type="EMBL" id="KAL0282977.1"/>
    </source>
</evidence>
<dbReference type="EMBL" id="JACGWJ010001343">
    <property type="protein sequence ID" value="KAL0282977.1"/>
    <property type="molecule type" value="Genomic_DNA"/>
</dbReference>
<dbReference type="Pfam" id="PF14111">
    <property type="entry name" value="DUF4283"/>
    <property type="match status" value="1"/>
</dbReference>
<dbReference type="PANTHER" id="PTHR31286">
    <property type="entry name" value="GLYCINE-RICH CELL WALL STRUCTURAL PROTEIN 1.8-LIKE"/>
    <property type="match status" value="1"/>
</dbReference>
<accession>A0AAW2ILX7</accession>
<feature type="compositionally biased region" description="Polar residues" evidence="1">
    <location>
        <begin position="495"/>
        <end position="506"/>
    </location>
</feature>
<dbReference type="InterPro" id="IPR040256">
    <property type="entry name" value="At4g02000-like"/>
</dbReference>
<proteinExistence type="predicted"/>
<feature type="region of interest" description="Disordered" evidence="1">
    <location>
        <begin position="1"/>
        <end position="84"/>
    </location>
</feature>
<evidence type="ECO:0000256" key="1">
    <source>
        <dbReference type="SAM" id="MobiDB-lite"/>
    </source>
</evidence>
<sequence>MVDECDEDGGYGAVSAAPTKSPKDEARRVIRGSTTAQAVLSRAAPTSGSEEPHCIMSHGARGSTAAHGLAPPSGSAEPQNVSHGATKLSLSAEACDDSTDGKSKAVQAAQAALGSIAAPPSGFTEPKAHGAPHRPLAAASTAEPSLVAKSPQQLAVLPMPTPLTATTERFYRTCNSHRPLNLVSDRTAVSPPDAGWFSFLRPAGHGSCFLAAVGSGGAATASRCPTACSAGQTASTANCYSDDLLGSAVCEVKATSNGFFFFQFENVAAMEEVIEGGPWLYLGQPIVLQKWEPGMVLRKLKHTEVPIWIKLRHLPVELWTTEGLSTVASGIGRPLYPDAITRACTRLDFARVCVMLNVNSKLPKHVVIMMPNELGGESACKVDVEYEWIPHKCTGCLSLGHSTKECPISKPTKPAVSIYVRKSTPTIPVAPELKLMEKVHAPQVSEEIHHQPETDRVGDERPEHGRDKGKDIVLFNAFDLLRETDDDADGLSRGPNKSNPSDISPC</sequence>
<reference evidence="3" key="1">
    <citation type="submission" date="2020-06" db="EMBL/GenBank/DDBJ databases">
        <authorList>
            <person name="Li T."/>
            <person name="Hu X."/>
            <person name="Zhang T."/>
            <person name="Song X."/>
            <person name="Zhang H."/>
            <person name="Dai N."/>
            <person name="Sheng W."/>
            <person name="Hou X."/>
            <person name="Wei L."/>
        </authorList>
    </citation>
    <scope>NUCLEOTIDE SEQUENCE</scope>
    <source>
        <strain evidence="3">G02</strain>
        <tissue evidence="3">Leaf</tissue>
    </source>
</reference>
<organism evidence="3">
    <name type="scientific">Sesamum radiatum</name>
    <name type="common">Black benniseed</name>
    <dbReference type="NCBI Taxonomy" id="300843"/>
    <lineage>
        <taxon>Eukaryota</taxon>
        <taxon>Viridiplantae</taxon>
        <taxon>Streptophyta</taxon>
        <taxon>Embryophyta</taxon>
        <taxon>Tracheophyta</taxon>
        <taxon>Spermatophyta</taxon>
        <taxon>Magnoliopsida</taxon>
        <taxon>eudicotyledons</taxon>
        <taxon>Gunneridae</taxon>
        <taxon>Pentapetalae</taxon>
        <taxon>asterids</taxon>
        <taxon>lamiids</taxon>
        <taxon>Lamiales</taxon>
        <taxon>Pedaliaceae</taxon>
        <taxon>Sesamum</taxon>
    </lineage>
</organism>
<feature type="compositionally biased region" description="Polar residues" evidence="1">
    <location>
        <begin position="32"/>
        <end position="49"/>
    </location>
</feature>
<feature type="region of interest" description="Disordered" evidence="1">
    <location>
        <begin position="445"/>
        <end position="470"/>
    </location>
</feature>